<dbReference type="PANTHER" id="PTHR45663">
    <property type="entry name" value="GEO12009P1"/>
    <property type="match status" value="1"/>
</dbReference>
<protein>
    <submittedName>
        <fullName evidence="6">Thioredoxin</fullName>
    </submittedName>
</protein>
<dbReference type="RefSeq" id="WP_170123654.1">
    <property type="nucleotide sequence ID" value="NZ_QGTJ01000011.1"/>
</dbReference>
<gene>
    <name evidence="6" type="ORF">C7443_11157</name>
</gene>
<feature type="domain" description="Thioredoxin" evidence="5">
    <location>
        <begin position="1"/>
        <end position="114"/>
    </location>
</feature>
<dbReference type="Pfam" id="PF14561">
    <property type="entry name" value="TPR_20"/>
    <property type="match status" value="1"/>
</dbReference>
<dbReference type="PANTHER" id="PTHR45663:SF11">
    <property type="entry name" value="GEO12009P1"/>
    <property type="match status" value="1"/>
</dbReference>
<evidence type="ECO:0000256" key="4">
    <source>
        <dbReference type="ARBA" id="ARBA00023284"/>
    </source>
</evidence>
<evidence type="ECO:0000313" key="6">
    <source>
        <dbReference type="EMBL" id="PWV59289.1"/>
    </source>
</evidence>
<sequence length="288" mass="32031">MNQPQSYVFDVRLNDFQRFVIDNSFEVPVLVDFWADWCEPCRTLGPMLERLATEYAGAFLLAKINADSEQAIASHFNVRSLPTVMVVRDGQIVDMLAGVQPESEYRKRIDAYRPRAADAILDAAEQLWLSGRQDEALQTLRDGIAQEPAELDLKVALAAKLLETGEMLESGRLLRALPEAIQKTEPVPQLLAHLATLEAAAPKADFSAQEAQLATDPNAHAVRLALASELQEVGEYEAAATHFLELMRRDRSFGDDAGRKGLIALFELLGPEHPLTGTYRRRMASLLY</sequence>
<name>A0A317MR93_9GAMM</name>
<evidence type="ECO:0000259" key="5">
    <source>
        <dbReference type="PROSITE" id="PS51352"/>
    </source>
</evidence>
<accession>A0A317MR93</accession>
<keyword evidence="1" id="KW-0813">Transport</keyword>
<dbReference type="GO" id="GO:0015035">
    <property type="term" value="F:protein-disulfide reductase activity"/>
    <property type="evidence" value="ECO:0007669"/>
    <property type="project" value="TreeGrafter"/>
</dbReference>
<reference evidence="6 7" key="1">
    <citation type="submission" date="2018-05" db="EMBL/GenBank/DDBJ databases">
        <title>Genomic Encyclopedia of Type Strains, Phase IV (KMG-IV): sequencing the most valuable type-strain genomes for metagenomic binning, comparative biology and taxonomic classification.</title>
        <authorList>
            <person name="Goeker M."/>
        </authorList>
    </citation>
    <scope>NUCLEOTIDE SEQUENCE [LARGE SCALE GENOMIC DNA]</scope>
    <source>
        <strain evidence="6 7">DSM 23606</strain>
    </source>
</reference>
<dbReference type="Gene3D" id="3.40.30.10">
    <property type="entry name" value="Glutaredoxin"/>
    <property type="match status" value="1"/>
</dbReference>
<dbReference type="Pfam" id="PF00085">
    <property type="entry name" value="Thioredoxin"/>
    <property type="match status" value="1"/>
</dbReference>
<evidence type="ECO:0000313" key="7">
    <source>
        <dbReference type="Proteomes" id="UP000246569"/>
    </source>
</evidence>
<dbReference type="GO" id="GO:0005737">
    <property type="term" value="C:cytoplasm"/>
    <property type="evidence" value="ECO:0007669"/>
    <property type="project" value="TreeGrafter"/>
</dbReference>
<dbReference type="PRINTS" id="PR00421">
    <property type="entry name" value="THIOREDOXIN"/>
</dbReference>
<dbReference type="InterPro" id="IPR011990">
    <property type="entry name" value="TPR-like_helical_dom_sf"/>
</dbReference>
<keyword evidence="7" id="KW-1185">Reference proteome</keyword>
<dbReference type="CDD" id="cd02956">
    <property type="entry name" value="ybbN"/>
    <property type="match status" value="1"/>
</dbReference>
<dbReference type="AlphaFoldDB" id="A0A317MR93"/>
<dbReference type="InterPro" id="IPR013766">
    <property type="entry name" value="Thioredoxin_domain"/>
</dbReference>
<dbReference type="Gene3D" id="1.25.40.10">
    <property type="entry name" value="Tetratricopeptide repeat domain"/>
    <property type="match status" value="2"/>
</dbReference>
<dbReference type="SUPFAM" id="SSF52833">
    <property type="entry name" value="Thioredoxin-like"/>
    <property type="match status" value="1"/>
</dbReference>
<evidence type="ECO:0000256" key="2">
    <source>
        <dbReference type="ARBA" id="ARBA00022982"/>
    </source>
</evidence>
<keyword evidence="4" id="KW-0676">Redox-active center</keyword>
<dbReference type="GO" id="GO:0006950">
    <property type="term" value="P:response to stress"/>
    <property type="evidence" value="ECO:0007669"/>
    <property type="project" value="UniProtKB-ARBA"/>
</dbReference>
<dbReference type="SUPFAM" id="SSF48452">
    <property type="entry name" value="TPR-like"/>
    <property type="match status" value="1"/>
</dbReference>
<comment type="caution">
    <text evidence="6">The sequence shown here is derived from an EMBL/GenBank/DDBJ whole genome shotgun (WGS) entry which is preliminary data.</text>
</comment>
<proteinExistence type="predicted"/>
<evidence type="ECO:0000256" key="1">
    <source>
        <dbReference type="ARBA" id="ARBA00022448"/>
    </source>
</evidence>
<dbReference type="InterPro" id="IPR017937">
    <property type="entry name" value="Thioredoxin_CS"/>
</dbReference>
<evidence type="ECO:0000256" key="3">
    <source>
        <dbReference type="ARBA" id="ARBA00023157"/>
    </source>
</evidence>
<dbReference type="EMBL" id="QGTJ01000011">
    <property type="protein sequence ID" value="PWV59289.1"/>
    <property type="molecule type" value="Genomic_DNA"/>
</dbReference>
<keyword evidence="3" id="KW-1015">Disulfide bond</keyword>
<organism evidence="6 7">
    <name type="scientific">Plasticicumulans acidivorans</name>
    <dbReference type="NCBI Taxonomy" id="886464"/>
    <lineage>
        <taxon>Bacteria</taxon>
        <taxon>Pseudomonadati</taxon>
        <taxon>Pseudomonadota</taxon>
        <taxon>Gammaproteobacteria</taxon>
        <taxon>Candidatus Competibacteraceae</taxon>
        <taxon>Plasticicumulans</taxon>
    </lineage>
</organism>
<dbReference type="Proteomes" id="UP000246569">
    <property type="component" value="Unassembled WGS sequence"/>
</dbReference>
<dbReference type="PROSITE" id="PS51352">
    <property type="entry name" value="THIOREDOXIN_2"/>
    <property type="match status" value="1"/>
</dbReference>
<dbReference type="InterPro" id="IPR036249">
    <property type="entry name" value="Thioredoxin-like_sf"/>
</dbReference>
<keyword evidence="2" id="KW-0249">Electron transport</keyword>
<dbReference type="PROSITE" id="PS00194">
    <property type="entry name" value="THIOREDOXIN_1"/>
    <property type="match status" value="1"/>
</dbReference>